<dbReference type="Proteomes" id="UP000308836">
    <property type="component" value="Unassembled WGS sequence"/>
</dbReference>
<evidence type="ECO:0000313" key="1">
    <source>
        <dbReference type="EMBL" id="TGY67272.1"/>
    </source>
</evidence>
<accession>A0AC61RA56</accession>
<proteinExistence type="predicted"/>
<gene>
    <name evidence="1" type="ORF">E5336_00405</name>
</gene>
<reference evidence="1" key="1">
    <citation type="submission" date="2019-04" db="EMBL/GenBank/DDBJ databases">
        <title>Microbes associate with the intestines of laboratory mice.</title>
        <authorList>
            <person name="Navarre W."/>
            <person name="Wong E."/>
            <person name="Huang K."/>
            <person name="Tropini C."/>
            <person name="Ng K."/>
            <person name="Yu B."/>
        </authorList>
    </citation>
    <scope>NUCLEOTIDE SEQUENCE</scope>
    <source>
        <strain evidence="1">NM09_H32</strain>
    </source>
</reference>
<name>A0AC61RA56_9FIRM</name>
<sequence length="129" mass="14845">MSVGVQSKNTKVDLVEKATSFLGLGSYGKIMVGDQAFEYYNDRNPKDFIQIPWEEVDYVAASVYRKGKWIPRFAISTKHNGMYTFASKEPLKVLKAIKNYVPADRMLKSLTFFQVIKRGLKRKNTIQKQ</sequence>
<organism evidence="1 2">
    <name type="scientific">Dubosiella muris</name>
    <dbReference type="NCBI Taxonomy" id="3038133"/>
    <lineage>
        <taxon>Bacteria</taxon>
        <taxon>Bacillati</taxon>
        <taxon>Bacillota</taxon>
        <taxon>Erysipelotrichia</taxon>
        <taxon>Erysipelotrichales</taxon>
        <taxon>Erysipelotrichaceae</taxon>
        <taxon>Dubosiella</taxon>
    </lineage>
</organism>
<keyword evidence="2" id="KW-1185">Reference proteome</keyword>
<dbReference type="EMBL" id="SRYG01000001">
    <property type="protein sequence ID" value="TGY67272.1"/>
    <property type="molecule type" value="Genomic_DNA"/>
</dbReference>
<protein>
    <submittedName>
        <fullName evidence="1">DUF956 family protein</fullName>
    </submittedName>
</protein>
<comment type="caution">
    <text evidence="1">The sequence shown here is derived from an EMBL/GenBank/DDBJ whole genome shotgun (WGS) entry which is preliminary data.</text>
</comment>
<evidence type="ECO:0000313" key="2">
    <source>
        <dbReference type="Proteomes" id="UP000308836"/>
    </source>
</evidence>